<feature type="region of interest" description="Disordered" evidence="1">
    <location>
        <begin position="136"/>
        <end position="156"/>
    </location>
</feature>
<evidence type="ECO:0000313" key="3">
    <source>
        <dbReference type="Proteomes" id="UP000799539"/>
    </source>
</evidence>
<proteinExistence type="predicted"/>
<organism evidence="2 3">
    <name type="scientific">Cercospora zeae-maydis SCOH1-5</name>
    <dbReference type="NCBI Taxonomy" id="717836"/>
    <lineage>
        <taxon>Eukaryota</taxon>
        <taxon>Fungi</taxon>
        <taxon>Dikarya</taxon>
        <taxon>Ascomycota</taxon>
        <taxon>Pezizomycotina</taxon>
        <taxon>Dothideomycetes</taxon>
        <taxon>Dothideomycetidae</taxon>
        <taxon>Mycosphaerellales</taxon>
        <taxon>Mycosphaerellaceae</taxon>
        <taxon>Cercospora</taxon>
    </lineage>
</organism>
<accession>A0A6A6F474</accession>
<keyword evidence="3" id="KW-1185">Reference proteome</keyword>
<name>A0A6A6F474_9PEZI</name>
<dbReference type="EMBL" id="ML992697">
    <property type="protein sequence ID" value="KAF2208094.1"/>
    <property type="molecule type" value="Genomic_DNA"/>
</dbReference>
<protein>
    <submittedName>
        <fullName evidence="2">Uncharacterized protein</fullName>
    </submittedName>
</protein>
<sequence length="190" mass="20314">MIPTQQLIDISDVPCLSAPGKGDLQKLGLWPTARTGILMVAAVSLTSSPLPLSLSPTWFSKSCTDVVVNDDGADDKQPSNCRLRKKHVERPSENHQRAFAVEEVGCRNDCVAYDKALVRSTKVVVNPSQAVDIKMADSSNPSEVDMTDEPQGKNQNAASRLLACSIEIRPAAIGLQGLLAESSRTASTLA</sequence>
<dbReference type="Proteomes" id="UP000799539">
    <property type="component" value="Unassembled WGS sequence"/>
</dbReference>
<dbReference type="AlphaFoldDB" id="A0A6A6F474"/>
<gene>
    <name evidence="2" type="ORF">CERZMDRAFT_88038</name>
</gene>
<evidence type="ECO:0000256" key="1">
    <source>
        <dbReference type="SAM" id="MobiDB-lite"/>
    </source>
</evidence>
<evidence type="ECO:0000313" key="2">
    <source>
        <dbReference type="EMBL" id="KAF2208094.1"/>
    </source>
</evidence>
<reference evidence="2" key="1">
    <citation type="journal article" date="2020" name="Stud. Mycol.">
        <title>101 Dothideomycetes genomes: a test case for predicting lifestyles and emergence of pathogens.</title>
        <authorList>
            <person name="Haridas S."/>
            <person name="Albert R."/>
            <person name="Binder M."/>
            <person name="Bloem J."/>
            <person name="Labutti K."/>
            <person name="Salamov A."/>
            <person name="Andreopoulos B."/>
            <person name="Baker S."/>
            <person name="Barry K."/>
            <person name="Bills G."/>
            <person name="Bluhm B."/>
            <person name="Cannon C."/>
            <person name="Castanera R."/>
            <person name="Culley D."/>
            <person name="Daum C."/>
            <person name="Ezra D."/>
            <person name="Gonzalez J."/>
            <person name="Henrissat B."/>
            <person name="Kuo A."/>
            <person name="Liang C."/>
            <person name="Lipzen A."/>
            <person name="Lutzoni F."/>
            <person name="Magnuson J."/>
            <person name="Mondo S."/>
            <person name="Nolan M."/>
            <person name="Ohm R."/>
            <person name="Pangilinan J."/>
            <person name="Park H.-J."/>
            <person name="Ramirez L."/>
            <person name="Alfaro M."/>
            <person name="Sun H."/>
            <person name="Tritt A."/>
            <person name="Yoshinaga Y."/>
            <person name="Zwiers L.-H."/>
            <person name="Turgeon B."/>
            <person name="Goodwin S."/>
            <person name="Spatafora J."/>
            <person name="Crous P."/>
            <person name="Grigoriev I."/>
        </authorList>
    </citation>
    <scope>NUCLEOTIDE SEQUENCE</scope>
    <source>
        <strain evidence="2">SCOH1-5</strain>
    </source>
</reference>